<dbReference type="InterPro" id="IPR046342">
    <property type="entry name" value="CBS_dom_sf"/>
</dbReference>
<dbReference type="Gene3D" id="1.10.287.950">
    <property type="entry name" value="Methyl-accepting chemotaxis protein"/>
    <property type="match status" value="1"/>
</dbReference>
<dbReference type="SUPFAM" id="SSF54631">
    <property type="entry name" value="CBS-domain pair"/>
    <property type="match status" value="1"/>
</dbReference>
<dbReference type="PANTHER" id="PTHR32089:SF112">
    <property type="entry name" value="LYSOZYME-LIKE PROTEIN-RELATED"/>
    <property type="match status" value="1"/>
</dbReference>
<dbReference type="PANTHER" id="PTHR32089">
    <property type="entry name" value="METHYL-ACCEPTING CHEMOTAXIS PROTEIN MCPB"/>
    <property type="match status" value="1"/>
</dbReference>
<reference evidence="5 6" key="1">
    <citation type="submission" date="2021-03" db="EMBL/GenBank/DDBJ databases">
        <title>Antimicrobial resistance genes in bacteria isolated from Japanese honey, and their potential for conferring macrolide and lincosamide resistance in the American foulbrood pathogen Paenibacillus larvae.</title>
        <authorList>
            <person name="Okamoto M."/>
            <person name="Kumagai M."/>
            <person name="Kanamori H."/>
            <person name="Takamatsu D."/>
        </authorList>
    </citation>
    <scope>NUCLEOTIDE SEQUENCE [LARGE SCALE GENOMIC DNA]</scope>
    <source>
        <strain evidence="5 6">J42TS3</strain>
    </source>
</reference>
<dbReference type="Proteomes" id="UP000679992">
    <property type="component" value="Unassembled WGS sequence"/>
</dbReference>
<keyword evidence="1 2" id="KW-0807">Transducer</keyword>
<evidence type="ECO:0000256" key="2">
    <source>
        <dbReference type="PROSITE-ProRule" id="PRU00284"/>
    </source>
</evidence>
<dbReference type="PROSITE" id="PS50111">
    <property type="entry name" value="CHEMOTAXIS_TRANSDUC_2"/>
    <property type="match status" value="1"/>
</dbReference>
<dbReference type="RefSeq" id="WP_213656305.1">
    <property type="nucleotide sequence ID" value="NZ_BOSL01000017.1"/>
</dbReference>
<dbReference type="Pfam" id="PF00571">
    <property type="entry name" value="CBS"/>
    <property type="match status" value="1"/>
</dbReference>
<keyword evidence="3" id="KW-0175">Coiled coil</keyword>
<sequence>MSNQAILELKRESGVSAEAYCRTVPVINPRELCQEVLRMFQKQPDLPCIVICDDYSSPVGLIMRDTFYRHLAGRFAADLFYERPAKDFSERCPLVCELSISAAELLDAALNREGHQFYDSMIVTEQGRFRGILTVQDLMLLSRDLQREAEQARRSAISETRNRVEEILRAVEEASGASKRNLTESGKMTSLASAGRLELEEVKASFTRVADMTRSQEQQVTELSARAAEISQVAARIRELADQSGMLAMNASIEAAHAGEHGRGFAVVASEVRKLSQQTKKLSGEIGTTLEQVGGLVDQTANSAVSTAKEMEESLGRVEKAENTFGLLVESAYQNEKRGEEVVRSSGTAALTTGLVRRELSRLAETGGV</sequence>
<evidence type="ECO:0000256" key="3">
    <source>
        <dbReference type="SAM" id="Coils"/>
    </source>
</evidence>
<evidence type="ECO:0000259" key="4">
    <source>
        <dbReference type="PROSITE" id="PS50111"/>
    </source>
</evidence>
<dbReference type="SUPFAM" id="SSF58104">
    <property type="entry name" value="Methyl-accepting chemotaxis protein (MCP) signaling domain"/>
    <property type="match status" value="1"/>
</dbReference>
<accession>A0ABQ4MH56</accession>
<dbReference type="EMBL" id="BOSL01000017">
    <property type="protein sequence ID" value="GIP55301.1"/>
    <property type="molecule type" value="Genomic_DNA"/>
</dbReference>
<feature type="domain" description="Methyl-accepting transducer" evidence="4">
    <location>
        <begin position="151"/>
        <end position="364"/>
    </location>
</feature>
<evidence type="ECO:0000256" key="1">
    <source>
        <dbReference type="ARBA" id="ARBA00023224"/>
    </source>
</evidence>
<keyword evidence="6" id="KW-1185">Reference proteome</keyword>
<dbReference type="SMART" id="SM00283">
    <property type="entry name" value="MA"/>
    <property type="match status" value="1"/>
</dbReference>
<evidence type="ECO:0000313" key="6">
    <source>
        <dbReference type="Proteomes" id="UP000679992"/>
    </source>
</evidence>
<organism evidence="5 6">
    <name type="scientific">Paenibacillus vini</name>
    <dbReference type="NCBI Taxonomy" id="1476024"/>
    <lineage>
        <taxon>Bacteria</taxon>
        <taxon>Bacillati</taxon>
        <taxon>Bacillota</taxon>
        <taxon>Bacilli</taxon>
        <taxon>Bacillales</taxon>
        <taxon>Paenibacillaceae</taxon>
        <taxon>Paenibacillus</taxon>
    </lineage>
</organism>
<dbReference type="Gene3D" id="3.10.580.10">
    <property type="entry name" value="CBS-domain"/>
    <property type="match status" value="1"/>
</dbReference>
<dbReference type="Pfam" id="PF00015">
    <property type="entry name" value="MCPsignal"/>
    <property type="match status" value="1"/>
</dbReference>
<name>A0ABQ4MH56_9BACL</name>
<comment type="caution">
    <text evidence="5">The sequence shown here is derived from an EMBL/GenBank/DDBJ whole genome shotgun (WGS) entry which is preliminary data.</text>
</comment>
<evidence type="ECO:0000313" key="5">
    <source>
        <dbReference type="EMBL" id="GIP55301.1"/>
    </source>
</evidence>
<proteinExistence type="predicted"/>
<dbReference type="InterPro" id="IPR004089">
    <property type="entry name" value="MCPsignal_dom"/>
</dbReference>
<gene>
    <name evidence="5" type="ORF">J42TS3_43360</name>
</gene>
<feature type="coiled-coil region" evidence="3">
    <location>
        <begin position="135"/>
        <end position="177"/>
    </location>
</feature>
<dbReference type="InterPro" id="IPR000644">
    <property type="entry name" value="CBS_dom"/>
</dbReference>
<protein>
    <recommendedName>
        <fullName evidence="4">Methyl-accepting transducer domain-containing protein</fullName>
    </recommendedName>
</protein>